<organism evidence="2 3">
    <name type="scientific">Sphaerosporella brunnea</name>
    <dbReference type="NCBI Taxonomy" id="1250544"/>
    <lineage>
        <taxon>Eukaryota</taxon>
        <taxon>Fungi</taxon>
        <taxon>Dikarya</taxon>
        <taxon>Ascomycota</taxon>
        <taxon>Pezizomycotina</taxon>
        <taxon>Pezizomycetes</taxon>
        <taxon>Pezizales</taxon>
        <taxon>Pyronemataceae</taxon>
        <taxon>Sphaerosporella</taxon>
    </lineage>
</organism>
<keyword evidence="3" id="KW-1185">Reference proteome</keyword>
<evidence type="ECO:0000256" key="1">
    <source>
        <dbReference type="SAM" id="MobiDB-lite"/>
    </source>
</evidence>
<evidence type="ECO:0000313" key="2">
    <source>
        <dbReference type="EMBL" id="KAA8914726.1"/>
    </source>
</evidence>
<accession>A0A5J5FAS6</accession>
<feature type="compositionally biased region" description="Basic and acidic residues" evidence="1">
    <location>
        <begin position="1"/>
        <end position="11"/>
    </location>
</feature>
<name>A0A5J5FAS6_9PEZI</name>
<evidence type="ECO:0000313" key="3">
    <source>
        <dbReference type="Proteomes" id="UP000326924"/>
    </source>
</evidence>
<dbReference type="AlphaFoldDB" id="A0A5J5FAS6"/>
<gene>
    <name evidence="2" type="ORF">FN846DRAFT_901796</name>
</gene>
<dbReference type="EMBL" id="VXIS01000003">
    <property type="protein sequence ID" value="KAA8914726.1"/>
    <property type="molecule type" value="Genomic_DNA"/>
</dbReference>
<reference evidence="2 3" key="1">
    <citation type="submission" date="2019-09" db="EMBL/GenBank/DDBJ databases">
        <title>Draft genome of the ectomycorrhizal ascomycete Sphaerosporella brunnea.</title>
        <authorList>
            <consortium name="DOE Joint Genome Institute"/>
            <person name="Benucci G.M."/>
            <person name="Marozzi G."/>
            <person name="Antonielli L."/>
            <person name="Sanchez S."/>
            <person name="Marco P."/>
            <person name="Wang X."/>
            <person name="Falini L.B."/>
            <person name="Barry K."/>
            <person name="Haridas S."/>
            <person name="Lipzen A."/>
            <person name="Labutti K."/>
            <person name="Grigoriev I.V."/>
            <person name="Murat C."/>
            <person name="Martin F."/>
            <person name="Albertini E."/>
            <person name="Donnini D."/>
            <person name="Bonito G."/>
        </authorList>
    </citation>
    <scope>NUCLEOTIDE SEQUENCE [LARGE SCALE GENOMIC DNA]</scope>
    <source>
        <strain evidence="2 3">Sb_GMNB300</strain>
    </source>
</reference>
<dbReference type="Proteomes" id="UP000326924">
    <property type="component" value="Unassembled WGS sequence"/>
</dbReference>
<feature type="compositionally biased region" description="Basic residues" evidence="1">
    <location>
        <begin position="12"/>
        <end position="21"/>
    </location>
</feature>
<feature type="region of interest" description="Disordered" evidence="1">
    <location>
        <begin position="1"/>
        <end position="47"/>
    </location>
</feature>
<comment type="caution">
    <text evidence="2">The sequence shown here is derived from an EMBL/GenBank/DDBJ whole genome shotgun (WGS) entry which is preliminary data.</text>
</comment>
<protein>
    <submittedName>
        <fullName evidence="2">Uncharacterized protein</fullName>
    </submittedName>
</protein>
<dbReference type="InParanoid" id="A0A5J5FAS6"/>
<sequence length="219" mass="24766">MPRPHAPDCRWHYCHRKRQRRDRSPASAARQRRDRSPPASTTTQDDHVEAAKAWNAFHAQRDYRKKRPGNLGTDMRSSGYVPQNDANFTTVCPICHHKFGGGQQGLARLRQPLSQTVPEFLGRLGGGPTCQTCIPNLDAQNLIRVLLHCDRGFRAPNNLPTGGVDMVALNEVPRVWWRFFGTQWSETGKMFTVRIALNIDPYPQRPGSVAQWMAAVESI</sequence>
<proteinExistence type="predicted"/>